<evidence type="ECO:0000256" key="1">
    <source>
        <dbReference type="SAM" id="MobiDB-lite"/>
    </source>
</evidence>
<evidence type="ECO:0000313" key="4">
    <source>
        <dbReference type="Proteomes" id="UP000011657"/>
    </source>
</evidence>
<reference evidence="3 4" key="1">
    <citation type="journal article" date="2014" name="PLoS Genet.">
        <title>Phylogenetically driven sequencing of extremely halophilic archaea reveals strategies for static and dynamic osmo-response.</title>
        <authorList>
            <person name="Becker E.A."/>
            <person name="Seitzer P.M."/>
            <person name="Tritt A."/>
            <person name="Larsen D."/>
            <person name="Krusor M."/>
            <person name="Yao A.I."/>
            <person name="Wu D."/>
            <person name="Madern D."/>
            <person name="Eisen J.A."/>
            <person name="Darling A.E."/>
            <person name="Facciotti M.T."/>
        </authorList>
    </citation>
    <scope>NUCLEOTIDE SEQUENCE [LARGE SCALE GENOMIC DNA]</scope>
    <source>
        <strain evidence="3 4">JCM 13891</strain>
    </source>
</reference>
<dbReference type="AlphaFoldDB" id="M0C433"/>
<dbReference type="Proteomes" id="UP000011657">
    <property type="component" value="Unassembled WGS sequence"/>
</dbReference>
<dbReference type="Pfam" id="PF01882">
    <property type="entry name" value="DUF58"/>
    <property type="match status" value="1"/>
</dbReference>
<protein>
    <recommendedName>
        <fullName evidence="2">DUF58 domain-containing protein</fullName>
    </recommendedName>
</protein>
<comment type="caution">
    <text evidence="3">The sequence shown here is derived from an EMBL/GenBank/DDBJ whole genome shotgun (WGS) entry which is preliminary data.</text>
</comment>
<dbReference type="PATRIC" id="fig|1227488.3.peg.2423"/>
<dbReference type="PANTHER" id="PTHR33608:SF6">
    <property type="entry name" value="BLL2464 PROTEIN"/>
    <property type="match status" value="1"/>
</dbReference>
<dbReference type="PANTHER" id="PTHR33608">
    <property type="entry name" value="BLL2464 PROTEIN"/>
    <property type="match status" value="1"/>
</dbReference>
<dbReference type="RefSeq" id="WP_008894725.1">
    <property type="nucleotide sequence ID" value="NZ_AOIS01000037.1"/>
</dbReference>
<feature type="region of interest" description="Disordered" evidence="1">
    <location>
        <begin position="306"/>
        <end position="326"/>
    </location>
</feature>
<dbReference type="OrthoDB" id="31512at2157"/>
<dbReference type="EMBL" id="AOIS01000037">
    <property type="protein sequence ID" value="ELZ17960.1"/>
    <property type="molecule type" value="Genomic_DNA"/>
</dbReference>
<keyword evidence="4" id="KW-1185">Reference proteome</keyword>
<dbReference type="InterPro" id="IPR002881">
    <property type="entry name" value="DUF58"/>
</dbReference>
<evidence type="ECO:0000313" key="3">
    <source>
        <dbReference type="EMBL" id="ELZ17960.1"/>
    </source>
</evidence>
<feature type="domain" description="DUF58" evidence="2">
    <location>
        <begin position="195"/>
        <end position="368"/>
    </location>
</feature>
<dbReference type="Gene3D" id="2.60.40.10">
    <property type="entry name" value="Immunoglobulins"/>
    <property type="match status" value="1"/>
</dbReference>
<accession>M0C433</accession>
<gene>
    <name evidence="3" type="ORF">C477_12167</name>
</gene>
<evidence type="ECO:0000259" key="2">
    <source>
        <dbReference type="Pfam" id="PF01882"/>
    </source>
</evidence>
<sequence length="419" mass="45044">MTTRRTTRWNLSLAAALLASGTGVLLAEPTLLLVSIPGVVFATYSHVTSAPAPTLEFERSLTDSDPSHGDPVEVTVTLRNAGDRTLPSVCLVDGVPPMLSVRNGSARHAAALDPGDETTFSYTVTAKHGVHRFGPASAVLEDVSRSVEVETTVEEETELACRSPVRTVSLGRIAHRHAGATVTTDGESGIEFSTVRSYRPGDSPAKIDWNRYARDGELTTVSFRENRSRATVLCLDARNRCYRSTGRGEPHAVLYERAAARELLAAVSESDGPIGLAVFGAEFHWVTPNTGSRHAATLRRTLEDGDVLPLEPPDERNSDEPVDGGTRALRTRLDRGTGVVLCSPLLDDGPLEIARALRADGHPVTVLSPDVTAAESLGTDLARIRRDNRIDALRRASASVVDWDPATPLEAAIRNEVTR</sequence>
<dbReference type="eggNOG" id="arCOG02742">
    <property type="taxonomic scope" value="Archaea"/>
</dbReference>
<organism evidence="3 4">
    <name type="scientific">Haloterrigena salina JCM 13891</name>
    <dbReference type="NCBI Taxonomy" id="1227488"/>
    <lineage>
        <taxon>Archaea</taxon>
        <taxon>Methanobacteriati</taxon>
        <taxon>Methanobacteriota</taxon>
        <taxon>Stenosarchaea group</taxon>
        <taxon>Halobacteria</taxon>
        <taxon>Halobacteriales</taxon>
        <taxon>Natrialbaceae</taxon>
        <taxon>Haloterrigena</taxon>
    </lineage>
</organism>
<proteinExistence type="predicted"/>
<dbReference type="InterPro" id="IPR013783">
    <property type="entry name" value="Ig-like_fold"/>
</dbReference>
<name>M0C433_9EURY</name>
<dbReference type="STRING" id="1227488.C477_12167"/>